<dbReference type="Proteomes" id="UP000185999">
    <property type="component" value="Unassembled WGS sequence"/>
</dbReference>
<evidence type="ECO:0000313" key="2">
    <source>
        <dbReference type="Proteomes" id="UP000185999"/>
    </source>
</evidence>
<dbReference type="AlphaFoldDB" id="A0A1N7L230"/>
<sequence>MANLIERLKRYSAFKQVKLGALLVERPRVLK</sequence>
<evidence type="ECO:0000313" key="1">
    <source>
        <dbReference type="EMBL" id="SIS67908.1"/>
    </source>
</evidence>
<dbReference type="STRING" id="619304.SAMN05421760_103165"/>
<organism evidence="1 2">
    <name type="scientific">Neptunomonas antarctica</name>
    <dbReference type="NCBI Taxonomy" id="619304"/>
    <lineage>
        <taxon>Bacteria</taxon>
        <taxon>Pseudomonadati</taxon>
        <taxon>Pseudomonadota</taxon>
        <taxon>Gammaproteobacteria</taxon>
        <taxon>Oceanospirillales</taxon>
        <taxon>Oceanospirillaceae</taxon>
        <taxon>Neptunomonas</taxon>
    </lineage>
</organism>
<dbReference type="EMBL" id="FTOE01000003">
    <property type="protein sequence ID" value="SIS67908.1"/>
    <property type="molecule type" value="Genomic_DNA"/>
</dbReference>
<protein>
    <submittedName>
        <fullName evidence="1">Uncharacterized protein</fullName>
    </submittedName>
</protein>
<keyword evidence="2" id="KW-1185">Reference proteome</keyword>
<name>A0A1N7L230_9GAMM</name>
<proteinExistence type="predicted"/>
<accession>A0A1N7L230</accession>
<gene>
    <name evidence="1" type="ORF">SAMN05421760_103165</name>
</gene>
<reference evidence="2" key="1">
    <citation type="submission" date="2017-01" db="EMBL/GenBank/DDBJ databases">
        <authorList>
            <person name="Varghese N."/>
            <person name="Submissions S."/>
        </authorList>
    </citation>
    <scope>NUCLEOTIDE SEQUENCE [LARGE SCALE GENOMIC DNA]</scope>
    <source>
        <strain evidence="2">DSM 22306</strain>
    </source>
</reference>